<dbReference type="GO" id="GO:0050660">
    <property type="term" value="F:flavin adenine dinucleotide binding"/>
    <property type="evidence" value="ECO:0007669"/>
    <property type="project" value="InterPro"/>
</dbReference>
<reference evidence="7" key="2">
    <citation type="journal article" date="2022" name="Proc. Natl. Acad. Sci. U.S.A.">
        <title>Diploid-dominant life cycles characterize the early evolution of Fungi.</title>
        <authorList>
            <person name="Amses K.R."/>
            <person name="Simmons D.R."/>
            <person name="Longcore J.E."/>
            <person name="Mondo S.J."/>
            <person name="Seto K."/>
            <person name="Jeronimo G.H."/>
            <person name="Bonds A.E."/>
            <person name="Quandt C.A."/>
            <person name="Davis W.J."/>
            <person name="Chang Y."/>
            <person name="Federici B.A."/>
            <person name="Kuo A."/>
            <person name="LaButti K."/>
            <person name="Pangilinan J."/>
            <person name="Andreopoulos W."/>
            <person name="Tritt A."/>
            <person name="Riley R."/>
            <person name="Hundley H."/>
            <person name="Johnson J."/>
            <person name="Lipzen A."/>
            <person name="Barry K."/>
            <person name="Lang B.F."/>
            <person name="Cuomo C.A."/>
            <person name="Buchler N.E."/>
            <person name="Grigoriev I.V."/>
            <person name="Spatafora J.W."/>
            <person name="Stajich J.E."/>
            <person name="James T.Y."/>
        </authorList>
    </citation>
    <scope>NUCLEOTIDE SEQUENCE</scope>
    <source>
        <strain evidence="7">AG</strain>
    </source>
</reference>
<evidence type="ECO:0000256" key="5">
    <source>
        <dbReference type="PIRSR" id="PIRSR000137-2"/>
    </source>
</evidence>
<name>A0AAD5HIP0_UMBRA</name>
<evidence type="ECO:0000256" key="1">
    <source>
        <dbReference type="ARBA" id="ARBA00001974"/>
    </source>
</evidence>
<dbReference type="SUPFAM" id="SSF51905">
    <property type="entry name" value="FAD/NAD(P)-binding domain"/>
    <property type="match status" value="1"/>
</dbReference>
<dbReference type="PIRSF" id="PIRSF000137">
    <property type="entry name" value="Alcohol_oxidase"/>
    <property type="match status" value="1"/>
</dbReference>
<dbReference type="GeneID" id="75910615"/>
<evidence type="ECO:0000256" key="4">
    <source>
        <dbReference type="ARBA" id="ARBA00022827"/>
    </source>
</evidence>
<evidence type="ECO:0000313" key="7">
    <source>
        <dbReference type="EMBL" id="KAI8584234.1"/>
    </source>
</evidence>
<evidence type="ECO:0000256" key="2">
    <source>
        <dbReference type="ARBA" id="ARBA00010790"/>
    </source>
</evidence>
<comment type="similarity">
    <text evidence="2">Belongs to the GMC oxidoreductase family.</text>
</comment>
<dbReference type="InterPro" id="IPR007867">
    <property type="entry name" value="GMC_OxRtase_C"/>
</dbReference>
<dbReference type="InterPro" id="IPR012132">
    <property type="entry name" value="GMC_OxRdtase"/>
</dbReference>
<dbReference type="AlphaFoldDB" id="A0AAD5HIP0"/>
<dbReference type="PANTHER" id="PTHR11552:SF147">
    <property type="entry name" value="CHOLINE DEHYDROGENASE, MITOCHONDRIAL"/>
    <property type="match status" value="1"/>
</dbReference>
<protein>
    <recommendedName>
        <fullName evidence="6">Glucose-methanol-choline oxidoreductase N-terminal domain-containing protein</fullName>
    </recommendedName>
</protein>
<dbReference type="RefSeq" id="XP_051449238.1">
    <property type="nucleotide sequence ID" value="XM_051585266.1"/>
</dbReference>
<evidence type="ECO:0000259" key="6">
    <source>
        <dbReference type="PROSITE" id="PS00624"/>
    </source>
</evidence>
<reference evidence="7" key="1">
    <citation type="submission" date="2021-06" db="EMBL/GenBank/DDBJ databases">
        <authorList>
            <consortium name="DOE Joint Genome Institute"/>
            <person name="Mondo S.J."/>
            <person name="Amses K.R."/>
            <person name="Simmons D.R."/>
            <person name="Longcore J.E."/>
            <person name="Seto K."/>
            <person name="Alves G.H."/>
            <person name="Bonds A.E."/>
            <person name="Quandt C.A."/>
            <person name="Davis W.J."/>
            <person name="Chang Y."/>
            <person name="Letcher P.M."/>
            <person name="Powell M.J."/>
            <person name="Kuo A."/>
            <person name="Labutti K."/>
            <person name="Pangilinan J."/>
            <person name="Andreopoulos W."/>
            <person name="Tritt A."/>
            <person name="Riley R."/>
            <person name="Hundley H."/>
            <person name="Johnson J."/>
            <person name="Lipzen A."/>
            <person name="Barry K."/>
            <person name="Berbee M.L."/>
            <person name="Buchler N.E."/>
            <person name="Grigoriev I.V."/>
            <person name="Spatafora J.W."/>
            <person name="Stajich J.E."/>
            <person name="James T.Y."/>
        </authorList>
    </citation>
    <scope>NUCLEOTIDE SEQUENCE</scope>
    <source>
        <strain evidence="7">AG</strain>
    </source>
</reference>
<comment type="caution">
    <text evidence="7">The sequence shown here is derived from an EMBL/GenBank/DDBJ whole genome shotgun (WGS) entry which is preliminary data.</text>
</comment>
<dbReference type="Proteomes" id="UP001206595">
    <property type="component" value="Unassembled WGS sequence"/>
</dbReference>
<dbReference type="GO" id="GO:0016614">
    <property type="term" value="F:oxidoreductase activity, acting on CH-OH group of donors"/>
    <property type="evidence" value="ECO:0007669"/>
    <property type="project" value="InterPro"/>
</dbReference>
<organism evidence="7 8">
    <name type="scientific">Umbelopsis ramanniana AG</name>
    <dbReference type="NCBI Taxonomy" id="1314678"/>
    <lineage>
        <taxon>Eukaryota</taxon>
        <taxon>Fungi</taxon>
        <taxon>Fungi incertae sedis</taxon>
        <taxon>Mucoromycota</taxon>
        <taxon>Mucoromycotina</taxon>
        <taxon>Umbelopsidomycetes</taxon>
        <taxon>Umbelopsidales</taxon>
        <taxon>Umbelopsidaceae</taxon>
        <taxon>Umbelopsis</taxon>
    </lineage>
</organism>
<dbReference type="PROSITE" id="PS51257">
    <property type="entry name" value="PROKAR_LIPOPROTEIN"/>
    <property type="match status" value="1"/>
</dbReference>
<keyword evidence="3" id="KW-0285">Flavoprotein</keyword>
<feature type="domain" description="Glucose-methanol-choline oxidoreductase N-terminal" evidence="6">
    <location>
        <begin position="271"/>
        <end position="285"/>
    </location>
</feature>
<proteinExistence type="inferred from homology"/>
<dbReference type="Gene3D" id="3.50.50.60">
    <property type="entry name" value="FAD/NAD(P)-binding domain"/>
    <property type="match status" value="1"/>
</dbReference>
<dbReference type="SUPFAM" id="SSF54373">
    <property type="entry name" value="FAD-linked reductases, C-terminal domain"/>
    <property type="match status" value="1"/>
</dbReference>
<dbReference type="Gene3D" id="3.30.560.10">
    <property type="entry name" value="Glucose Oxidase, domain 3"/>
    <property type="match status" value="1"/>
</dbReference>
<keyword evidence="8" id="KW-1185">Reference proteome</keyword>
<gene>
    <name evidence="7" type="ORF">K450DRAFT_218786</name>
</gene>
<sequence length="569" mass="62457">MPVTRGDKLNGRIFDYVVIGGGTGGCVLASRLSEDPANRVLLLEAGTSDGNIMAARIPMLYPRLHEDTRYDWGITTVKQKHAYDRELIWPRGKLLGGCSNVNAMILQQCAPADYDSWGIEGWAFNDLLPYFRKAETYNPAQNMPYHEELHGRDGPWHTTSVVDQTPLGHAFLDACEKEGIPRVHDINGHVSCGALTFQTFSFNGRRSMISSAYLSPSVLARPNLTVGLGCHVTKIIFSADGSVAEAVQYQTKQNGHTFTVRVAREVAVCAGAIQSPQILMLSGIGPGRHLEEHKIPVIHNLEGVGENMADHNRIPLLYETIPGYSLNGLQASIPKLVYNFYRGLVHNDGPLTRPIIEAAAYFRIPDGPCNASASDSPHFEIFEAPYLINQDPLVLKNTEGTSVFIVLLSPFSLGTVRLASSNPWSKALVDPKVLSDSRDVELYVAAFKKTLAIVNQPGFSKYLKREIQPGPLSTDEQIADYVRKEIVTTYHPAGTCKMGAKADSTSVVDANLIVHGTKNLRVVDASVFPRIPGGQICWPVIATAEKAADMIKHHKLMNNPPRYILEAKL</sequence>
<dbReference type="InterPro" id="IPR036188">
    <property type="entry name" value="FAD/NAD-bd_sf"/>
</dbReference>
<feature type="binding site" evidence="5">
    <location>
        <position position="232"/>
    </location>
    <ligand>
        <name>FAD</name>
        <dbReference type="ChEBI" id="CHEBI:57692"/>
    </ligand>
</feature>
<dbReference type="PROSITE" id="PS00624">
    <property type="entry name" value="GMC_OXRED_2"/>
    <property type="match status" value="1"/>
</dbReference>
<dbReference type="InterPro" id="IPR000172">
    <property type="entry name" value="GMC_OxRdtase_N"/>
</dbReference>
<accession>A0AAD5HIP0</accession>
<dbReference type="Pfam" id="PF05199">
    <property type="entry name" value="GMC_oxred_C"/>
    <property type="match status" value="1"/>
</dbReference>
<dbReference type="EMBL" id="MU620893">
    <property type="protein sequence ID" value="KAI8584234.1"/>
    <property type="molecule type" value="Genomic_DNA"/>
</dbReference>
<keyword evidence="4 5" id="KW-0274">FAD</keyword>
<dbReference type="PANTHER" id="PTHR11552">
    <property type="entry name" value="GLUCOSE-METHANOL-CHOLINE GMC OXIDOREDUCTASE"/>
    <property type="match status" value="1"/>
</dbReference>
<comment type="cofactor">
    <cofactor evidence="1 5">
        <name>FAD</name>
        <dbReference type="ChEBI" id="CHEBI:57692"/>
    </cofactor>
</comment>
<dbReference type="Pfam" id="PF00732">
    <property type="entry name" value="GMC_oxred_N"/>
    <property type="match status" value="1"/>
</dbReference>
<evidence type="ECO:0000313" key="8">
    <source>
        <dbReference type="Proteomes" id="UP001206595"/>
    </source>
</evidence>
<evidence type="ECO:0000256" key="3">
    <source>
        <dbReference type="ARBA" id="ARBA00022630"/>
    </source>
</evidence>